<evidence type="ECO:0000256" key="1">
    <source>
        <dbReference type="SAM" id="SignalP"/>
    </source>
</evidence>
<evidence type="ECO:0000313" key="2">
    <source>
        <dbReference type="EMBL" id="TNU73354.1"/>
    </source>
</evidence>
<name>A0A5C5BA19_9MICO</name>
<evidence type="ECO:0008006" key="4">
    <source>
        <dbReference type="Google" id="ProtNLM"/>
    </source>
</evidence>
<protein>
    <recommendedName>
        <fullName evidence="4">Alternate-type signal peptide domain-containing protein</fullName>
    </recommendedName>
</protein>
<keyword evidence="1" id="KW-0732">Signal</keyword>
<sequence length="147" mass="14687">MIKLRKKNTVAILAGVAVAAAVTASAASLGGLTTQWIGANSNVVASPVTGGVDVTWDTAYDASLGAYVVSGFELTTADATETLPVGAEVKLTLDLTDGTPQEFTGEVTADHTVDLDATLPVISAHDVEGVSVVVTGGGTANGDTARD</sequence>
<gene>
    <name evidence="2" type="ORF">FH969_11810</name>
</gene>
<comment type="caution">
    <text evidence="2">The sequence shown here is derived from an EMBL/GenBank/DDBJ whole genome shotgun (WGS) entry which is preliminary data.</text>
</comment>
<accession>A0A5C5BA19</accession>
<dbReference type="EMBL" id="VENP01000050">
    <property type="protein sequence ID" value="TNU73354.1"/>
    <property type="molecule type" value="Genomic_DNA"/>
</dbReference>
<feature type="signal peptide" evidence="1">
    <location>
        <begin position="1"/>
        <end position="26"/>
    </location>
</feature>
<reference evidence="2 3" key="1">
    <citation type="submission" date="2019-06" db="EMBL/GenBank/DDBJ databases">
        <title>Draft genome sequence of Miniimonas arenae KCTC 19750T isolated from sea sand.</title>
        <authorList>
            <person name="Park S.-J."/>
        </authorList>
    </citation>
    <scope>NUCLEOTIDE SEQUENCE [LARGE SCALE GENOMIC DNA]</scope>
    <source>
        <strain evidence="2 3">KCTC 19750</strain>
    </source>
</reference>
<dbReference type="AlphaFoldDB" id="A0A5C5BA19"/>
<dbReference type="Proteomes" id="UP000313849">
    <property type="component" value="Unassembled WGS sequence"/>
</dbReference>
<keyword evidence="3" id="KW-1185">Reference proteome</keyword>
<dbReference type="OrthoDB" id="9871273at2"/>
<evidence type="ECO:0000313" key="3">
    <source>
        <dbReference type="Proteomes" id="UP000313849"/>
    </source>
</evidence>
<feature type="chain" id="PRO_5022857624" description="Alternate-type signal peptide domain-containing protein" evidence="1">
    <location>
        <begin position="27"/>
        <end position="147"/>
    </location>
</feature>
<proteinExistence type="predicted"/>
<organism evidence="2 3">
    <name type="scientific">Miniimonas arenae</name>
    <dbReference type="NCBI Taxonomy" id="676201"/>
    <lineage>
        <taxon>Bacteria</taxon>
        <taxon>Bacillati</taxon>
        <taxon>Actinomycetota</taxon>
        <taxon>Actinomycetes</taxon>
        <taxon>Micrococcales</taxon>
        <taxon>Beutenbergiaceae</taxon>
        <taxon>Miniimonas</taxon>
    </lineage>
</organism>